<dbReference type="InterPro" id="IPR038507">
    <property type="entry name" value="YcnI-like_sf"/>
</dbReference>
<evidence type="ECO:0000313" key="3">
    <source>
        <dbReference type="EMBL" id="KKB13227.1"/>
    </source>
</evidence>
<dbReference type="InterPro" id="IPR021174">
    <property type="entry name" value="UCP037139"/>
</dbReference>
<dbReference type="InterPro" id="IPR012533">
    <property type="entry name" value="YcnI-copper_dom"/>
</dbReference>
<evidence type="ECO:0000259" key="2">
    <source>
        <dbReference type="Pfam" id="PF07987"/>
    </source>
</evidence>
<dbReference type="AlphaFoldDB" id="A0A0F5FYH0"/>
<evidence type="ECO:0000256" key="1">
    <source>
        <dbReference type="SAM" id="SignalP"/>
    </source>
</evidence>
<dbReference type="PANTHER" id="PTHR36302">
    <property type="entry name" value="BLR7088 PROTEIN"/>
    <property type="match status" value="1"/>
</dbReference>
<dbReference type="Gene3D" id="2.60.40.1890">
    <property type="entry name" value="PCu(A)C copper chaperone"/>
    <property type="match status" value="1"/>
</dbReference>
<gene>
    <name evidence="3" type="ORF">VE25_03180</name>
</gene>
<proteinExistence type="predicted"/>
<sequence>MALCATSYLLVHFAPQAHAHAGIAPAEVANGTTVRAVITIPHGCDGLATDTVVVDLPEGFVNAKPMVKPGWQIATETGAYAKTYDDHGTPVTEGVLRVTWSGGALPDDQFDEFVVRGALQGFETETALPFTVTQHCGDEAIAWEEIAEAGTDPHSLERPAPVITVKPASGADAHAHHGGHGNHAAVVTAGDLEITGAFTRATLPGAPVGGGFLTITNTGAEDDRLIGASAAFAGEAQLHEMAVENDVMKMRELPDGIPVPAGEAVTLEPGGLHMMFMGLKEPLVEGTEVPVTLTFEKAGTVEVTLAVAAPGADAHGEHNH</sequence>
<feature type="domain" description="YncI copper-binding" evidence="2">
    <location>
        <begin position="20"/>
        <end position="165"/>
    </location>
</feature>
<dbReference type="Gene3D" id="2.60.40.2230">
    <property type="entry name" value="Uncharacterised protein YcnI-like PF07987, DUF1775"/>
    <property type="match status" value="1"/>
</dbReference>
<reference evidence="3 4" key="1">
    <citation type="submission" date="2015-03" db="EMBL/GenBank/DDBJ databases">
        <authorList>
            <person name="Hassan Y.I."/>
            <person name="Lepp D."/>
            <person name="Li X.-Z."/>
            <person name="Zhou T."/>
        </authorList>
    </citation>
    <scope>NUCLEOTIDE SEQUENCE [LARGE SCALE GENOMIC DNA]</scope>
    <source>
        <strain evidence="3 4">BD-c194</strain>
    </source>
</reference>
<name>A0A0F5FYH0_9HYPH</name>
<protein>
    <submittedName>
        <fullName evidence="3">Signal peptide protein</fullName>
    </submittedName>
</protein>
<feature type="signal peptide" evidence="1">
    <location>
        <begin position="1"/>
        <end position="19"/>
    </location>
</feature>
<dbReference type="InterPro" id="IPR007410">
    <property type="entry name" value="LpqE-like"/>
</dbReference>
<comment type="caution">
    <text evidence="3">The sequence shown here is derived from an EMBL/GenBank/DDBJ whole genome shotgun (WGS) entry which is preliminary data.</text>
</comment>
<keyword evidence="1" id="KW-0732">Signal</keyword>
<evidence type="ECO:0000313" key="4">
    <source>
        <dbReference type="Proteomes" id="UP000033632"/>
    </source>
</evidence>
<dbReference type="STRING" id="443610.VE25_03180"/>
<dbReference type="Proteomes" id="UP000033632">
    <property type="component" value="Unassembled WGS sequence"/>
</dbReference>
<dbReference type="PATRIC" id="fig|443610.3.peg.3115"/>
<dbReference type="CDD" id="cd08545">
    <property type="entry name" value="YcnI_like"/>
    <property type="match status" value="1"/>
</dbReference>
<dbReference type="PIRSF" id="PIRSF037139">
    <property type="entry name" value="UCP037139"/>
    <property type="match status" value="1"/>
</dbReference>
<feature type="chain" id="PRO_5002487215" evidence="1">
    <location>
        <begin position="20"/>
        <end position="320"/>
    </location>
</feature>
<dbReference type="InterPro" id="IPR036182">
    <property type="entry name" value="PCuAC_sf"/>
</dbReference>
<dbReference type="OrthoDB" id="9796962at2"/>
<dbReference type="PANTHER" id="PTHR36302:SF1">
    <property type="entry name" value="COPPER CHAPERONE PCU(A)C"/>
    <property type="match status" value="1"/>
</dbReference>
<dbReference type="Pfam" id="PF07987">
    <property type="entry name" value="DUF1775"/>
    <property type="match status" value="1"/>
</dbReference>
<dbReference type="SUPFAM" id="SSF110087">
    <property type="entry name" value="DR1885-like metal-binding protein"/>
    <property type="match status" value="1"/>
</dbReference>
<dbReference type="EMBL" id="JZEX01000045">
    <property type="protein sequence ID" value="KKB13227.1"/>
    <property type="molecule type" value="Genomic_DNA"/>
</dbReference>
<dbReference type="Pfam" id="PF04314">
    <property type="entry name" value="PCuAC"/>
    <property type="match status" value="1"/>
</dbReference>
<organism evidence="3 4">
    <name type="scientific">Devosia geojensis</name>
    <dbReference type="NCBI Taxonomy" id="443610"/>
    <lineage>
        <taxon>Bacteria</taxon>
        <taxon>Pseudomonadati</taxon>
        <taxon>Pseudomonadota</taxon>
        <taxon>Alphaproteobacteria</taxon>
        <taxon>Hyphomicrobiales</taxon>
        <taxon>Devosiaceae</taxon>
        <taxon>Devosia</taxon>
    </lineage>
</organism>
<keyword evidence="4" id="KW-1185">Reference proteome</keyword>
<dbReference type="InterPro" id="IPR058248">
    <property type="entry name" value="Lxx211020-like"/>
</dbReference>
<accession>A0A0F5FYH0</accession>